<sequence length="105" mass="10748">MAGRKAGNAAALVAVLIVAAMAAEAGAIKLCGVDRTAVDACRSYCAVGSAEASPSKACCDKVRPAQWDCLCKFKGSLPDGIDGARVMDLQYKCKCDYPPATCGAN</sequence>
<dbReference type="OMA" id="RECCEAV"/>
<dbReference type="InterPro" id="IPR016140">
    <property type="entry name" value="Bifunc_inhib/LTP/seed_store"/>
</dbReference>
<dbReference type="AlphaFoldDB" id="A0A4V6DAR5"/>
<dbReference type="GO" id="GO:0005504">
    <property type="term" value="F:fatty acid binding"/>
    <property type="evidence" value="ECO:0007669"/>
    <property type="project" value="InterPro"/>
</dbReference>
<feature type="chain" id="PRO_5020385545" description="Bifunctional inhibitor/plant lipid transfer protein/seed storage helical domain-containing protein" evidence="1">
    <location>
        <begin position="28"/>
        <end position="105"/>
    </location>
</feature>
<evidence type="ECO:0000313" key="3">
    <source>
        <dbReference type="EMBL" id="TKW18446.1"/>
    </source>
</evidence>
<feature type="domain" description="Bifunctional inhibitor/plant lipid transfer protein/seed storage helical" evidence="2">
    <location>
        <begin position="14"/>
        <end position="102"/>
    </location>
</feature>
<proteinExistence type="predicted"/>
<dbReference type="PANTHER" id="PTHR33122:SF80">
    <property type="entry name" value="BIFUNCTIONAL INHIBITOR_PLANT LIPID TRANSFER PROTEIN_SEED STORAGE HELICAL DOMAIN-CONTAINING PROTEIN"/>
    <property type="match status" value="1"/>
</dbReference>
<keyword evidence="1" id="KW-0732">Signal</keyword>
<name>A0A4V6DAR5_SETVI</name>
<evidence type="ECO:0000256" key="1">
    <source>
        <dbReference type="SAM" id="SignalP"/>
    </source>
</evidence>
<dbReference type="InterPro" id="IPR036312">
    <property type="entry name" value="Bifun_inhib/LTP/seed_sf"/>
</dbReference>
<gene>
    <name evidence="3" type="ORF">SEVIR_5G431200v2</name>
</gene>
<dbReference type="Gene3D" id="1.10.110.10">
    <property type="entry name" value="Plant lipid-transfer and hydrophobic proteins"/>
    <property type="match status" value="1"/>
</dbReference>
<reference evidence="3" key="1">
    <citation type="submission" date="2019-03" db="EMBL/GenBank/DDBJ databases">
        <title>WGS assembly of Setaria viridis.</title>
        <authorList>
            <person name="Huang P."/>
            <person name="Jenkins J."/>
            <person name="Grimwood J."/>
            <person name="Barry K."/>
            <person name="Healey A."/>
            <person name="Mamidi S."/>
            <person name="Sreedasyam A."/>
            <person name="Shu S."/>
            <person name="Feldman M."/>
            <person name="Wu J."/>
            <person name="Yu Y."/>
            <person name="Chen C."/>
            <person name="Johnson J."/>
            <person name="Rokhsar D."/>
            <person name="Baxter I."/>
            <person name="Schmutz J."/>
            <person name="Brutnell T."/>
            <person name="Kellogg E."/>
        </authorList>
    </citation>
    <scope>NUCLEOTIDE SEQUENCE [LARGE SCALE GENOMIC DNA]</scope>
</reference>
<dbReference type="Pfam" id="PF14368">
    <property type="entry name" value="LTP_2"/>
    <property type="match status" value="1"/>
</dbReference>
<dbReference type="InterPro" id="IPR039265">
    <property type="entry name" value="DIR1-like"/>
</dbReference>
<evidence type="ECO:0000313" key="4">
    <source>
        <dbReference type="Proteomes" id="UP000298652"/>
    </source>
</evidence>
<dbReference type="Proteomes" id="UP000298652">
    <property type="component" value="Chromosome 5"/>
</dbReference>
<dbReference type="Gramene" id="TKW18446">
    <property type="protein sequence ID" value="TKW18446"/>
    <property type="gene ID" value="SEVIR_5G431200v2"/>
</dbReference>
<feature type="signal peptide" evidence="1">
    <location>
        <begin position="1"/>
        <end position="27"/>
    </location>
</feature>
<protein>
    <recommendedName>
        <fullName evidence="2">Bifunctional inhibitor/plant lipid transfer protein/seed storage helical domain-containing protein</fullName>
    </recommendedName>
</protein>
<evidence type="ECO:0000259" key="2">
    <source>
        <dbReference type="Pfam" id="PF14368"/>
    </source>
</evidence>
<dbReference type="EMBL" id="CM016556">
    <property type="protein sequence ID" value="TKW18446.1"/>
    <property type="molecule type" value="Genomic_DNA"/>
</dbReference>
<organism evidence="3 4">
    <name type="scientific">Setaria viridis</name>
    <name type="common">Green bristlegrass</name>
    <name type="synonym">Setaria italica subsp. viridis</name>
    <dbReference type="NCBI Taxonomy" id="4556"/>
    <lineage>
        <taxon>Eukaryota</taxon>
        <taxon>Viridiplantae</taxon>
        <taxon>Streptophyta</taxon>
        <taxon>Embryophyta</taxon>
        <taxon>Tracheophyta</taxon>
        <taxon>Spermatophyta</taxon>
        <taxon>Magnoliopsida</taxon>
        <taxon>Liliopsida</taxon>
        <taxon>Poales</taxon>
        <taxon>Poaceae</taxon>
        <taxon>PACMAD clade</taxon>
        <taxon>Panicoideae</taxon>
        <taxon>Panicodae</taxon>
        <taxon>Paniceae</taxon>
        <taxon>Cenchrinae</taxon>
        <taxon>Setaria</taxon>
    </lineage>
</organism>
<dbReference type="SUPFAM" id="SSF47699">
    <property type="entry name" value="Bifunctional inhibitor/lipid-transfer protein/seed storage 2S albumin"/>
    <property type="match status" value="1"/>
</dbReference>
<dbReference type="PANTHER" id="PTHR33122">
    <property type="entry name" value="LIPID BINDING PROTEIN-RELATED"/>
    <property type="match status" value="1"/>
</dbReference>
<dbReference type="GO" id="GO:0009627">
    <property type="term" value="P:systemic acquired resistance"/>
    <property type="evidence" value="ECO:0007669"/>
    <property type="project" value="InterPro"/>
</dbReference>
<accession>A0A4V6DAR5</accession>
<keyword evidence="4" id="KW-1185">Reference proteome</keyword>